<evidence type="ECO:0000313" key="18">
    <source>
        <dbReference type="EMBL" id="KIO34655.1"/>
    </source>
</evidence>
<dbReference type="InterPro" id="IPR032438">
    <property type="entry name" value="ERCC3_RAD25_C"/>
</dbReference>
<keyword evidence="10" id="KW-0413">Isomerase</keyword>
<dbReference type="InterPro" id="IPR001161">
    <property type="entry name" value="XPB/Ssl2"/>
</dbReference>
<feature type="region of interest" description="Disordered" evidence="15">
    <location>
        <begin position="1"/>
        <end position="43"/>
    </location>
</feature>
<evidence type="ECO:0000259" key="17">
    <source>
        <dbReference type="PROSITE" id="PS51194"/>
    </source>
</evidence>
<dbReference type="Gene3D" id="3.40.50.300">
    <property type="entry name" value="P-loop containing nucleotide triphosphate hydrolases"/>
    <property type="match status" value="2"/>
</dbReference>
<comment type="catalytic activity">
    <reaction evidence="14">
        <text>ATP + H2O = ADP + phosphate + H(+)</text>
        <dbReference type="Rhea" id="RHEA:13065"/>
        <dbReference type="ChEBI" id="CHEBI:15377"/>
        <dbReference type="ChEBI" id="CHEBI:15378"/>
        <dbReference type="ChEBI" id="CHEBI:30616"/>
        <dbReference type="ChEBI" id="CHEBI:43474"/>
        <dbReference type="ChEBI" id="CHEBI:456216"/>
        <dbReference type="EC" id="5.6.2.4"/>
    </reaction>
</comment>
<dbReference type="STRING" id="1051891.A0A0C3QNA3"/>
<keyword evidence="9" id="KW-0234">DNA repair</keyword>
<name>A0A0C3QNA3_9AGAM</name>
<dbReference type="CDD" id="cd18029">
    <property type="entry name" value="DEXHc_XPB"/>
    <property type="match status" value="1"/>
</dbReference>
<proteinExistence type="inferred from homology"/>
<dbReference type="Pfam" id="PF04851">
    <property type="entry name" value="ResIII"/>
    <property type="match status" value="1"/>
</dbReference>
<dbReference type="GO" id="GO:0006367">
    <property type="term" value="P:transcription initiation at RNA polymerase II promoter"/>
    <property type="evidence" value="ECO:0007669"/>
    <property type="project" value="InterPro"/>
</dbReference>
<evidence type="ECO:0000256" key="10">
    <source>
        <dbReference type="ARBA" id="ARBA00023235"/>
    </source>
</evidence>
<dbReference type="PANTHER" id="PTHR11274">
    <property type="entry name" value="RAD25/XP-B DNA REPAIR HELICASE"/>
    <property type="match status" value="1"/>
</dbReference>
<dbReference type="PRINTS" id="PR00851">
    <property type="entry name" value="XRODRMPGMNTB"/>
</dbReference>
<dbReference type="Pfam" id="PF16203">
    <property type="entry name" value="ERCC3_RAD25_C"/>
    <property type="match status" value="1"/>
</dbReference>
<dbReference type="Pfam" id="PF13625">
    <property type="entry name" value="Helicase_C_3"/>
    <property type="match status" value="1"/>
</dbReference>
<comment type="similarity">
    <text evidence="2">Belongs to the helicase family. RAD25/XPB subfamily.</text>
</comment>
<comment type="subcellular location">
    <subcellularLocation>
        <location evidence="1">Nucleus</location>
    </subcellularLocation>
</comment>
<evidence type="ECO:0000313" key="19">
    <source>
        <dbReference type="Proteomes" id="UP000054248"/>
    </source>
</evidence>
<keyword evidence="5" id="KW-0378">Hydrolase</keyword>
<keyword evidence="3" id="KW-0547">Nucleotide-binding</keyword>
<feature type="domain" description="Helicase C-terminal" evidence="17">
    <location>
        <begin position="606"/>
        <end position="764"/>
    </location>
</feature>
<dbReference type="GO" id="GO:0005675">
    <property type="term" value="C:transcription factor TFIIH holo complex"/>
    <property type="evidence" value="ECO:0007669"/>
    <property type="project" value="TreeGrafter"/>
</dbReference>
<dbReference type="FunFam" id="3.40.50.300:FF:000117">
    <property type="entry name" value="Putative DNA repair helicase rad25"/>
    <property type="match status" value="1"/>
</dbReference>
<protein>
    <recommendedName>
        <fullName evidence="13">DNA 3'-5' helicase</fullName>
        <ecNumber evidence="13">5.6.2.4</ecNumber>
    </recommendedName>
</protein>
<dbReference type="InterPro" id="IPR006935">
    <property type="entry name" value="Helicase/UvrB_N"/>
</dbReference>
<evidence type="ECO:0000256" key="1">
    <source>
        <dbReference type="ARBA" id="ARBA00004123"/>
    </source>
</evidence>
<dbReference type="EMBL" id="KN822942">
    <property type="protein sequence ID" value="KIO34655.1"/>
    <property type="molecule type" value="Genomic_DNA"/>
</dbReference>
<evidence type="ECO:0000256" key="8">
    <source>
        <dbReference type="ARBA" id="ARBA00023125"/>
    </source>
</evidence>
<dbReference type="GO" id="GO:0003677">
    <property type="term" value="F:DNA binding"/>
    <property type="evidence" value="ECO:0007669"/>
    <property type="project" value="UniProtKB-KW"/>
</dbReference>
<evidence type="ECO:0000256" key="7">
    <source>
        <dbReference type="ARBA" id="ARBA00022840"/>
    </source>
</evidence>
<dbReference type="CDD" id="cd18789">
    <property type="entry name" value="SF2_C_XPB"/>
    <property type="match status" value="1"/>
</dbReference>
<feature type="domain" description="Helicase ATP-binding" evidence="16">
    <location>
        <begin position="390"/>
        <end position="552"/>
    </location>
</feature>
<accession>A0A0C3QNA3</accession>
<keyword evidence="4" id="KW-0227">DNA damage</keyword>
<keyword evidence="7" id="KW-0067">ATP-binding</keyword>
<dbReference type="EC" id="5.6.2.4" evidence="13"/>
<comment type="catalytic activity">
    <reaction evidence="12">
        <text>Couples ATP hydrolysis with the unwinding of duplex DNA by translocating in the 3'-5' direction.</text>
        <dbReference type="EC" id="5.6.2.4"/>
    </reaction>
</comment>
<dbReference type="PROSITE" id="PS51194">
    <property type="entry name" value="HELICASE_CTER"/>
    <property type="match status" value="1"/>
</dbReference>
<evidence type="ECO:0000256" key="11">
    <source>
        <dbReference type="ARBA" id="ARBA00023242"/>
    </source>
</evidence>
<evidence type="ECO:0000256" key="12">
    <source>
        <dbReference type="ARBA" id="ARBA00034617"/>
    </source>
</evidence>
<evidence type="ECO:0000256" key="2">
    <source>
        <dbReference type="ARBA" id="ARBA00006637"/>
    </source>
</evidence>
<dbReference type="InterPro" id="IPR032830">
    <property type="entry name" value="XPB/Ssl2_N"/>
</dbReference>
<dbReference type="InterPro" id="IPR027417">
    <property type="entry name" value="P-loop_NTPase"/>
</dbReference>
<evidence type="ECO:0000259" key="16">
    <source>
        <dbReference type="PROSITE" id="PS51192"/>
    </source>
</evidence>
<dbReference type="GO" id="GO:0016787">
    <property type="term" value="F:hydrolase activity"/>
    <property type="evidence" value="ECO:0007669"/>
    <property type="project" value="UniProtKB-KW"/>
</dbReference>
<evidence type="ECO:0000256" key="15">
    <source>
        <dbReference type="SAM" id="MobiDB-lite"/>
    </source>
</evidence>
<reference evidence="19" key="2">
    <citation type="submission" date="2015-01" db="EMBL/GenBank/DDBJ databases">
        <title>Evolutionary Origins and Diversification of the Mycorrhizal Mutualists.</title>
        <authorList>
            <consortium name="DOE Joint Genome Institute"/>
            <consortium name="Mycorrhizal Genomics Consortium"/>
            <person name="Kohler A."/>
            <person name="Kuo A."/>
            <person name="Nagy L.G."/>
            <person name="Floudas D."/>
            <person name="Copeland A."/>
            <person name="Barry K.W."/>
            <person name="Cichocki N."/>
            <person name="Veneault-Fourrey C."/>
            <person name="LaButti K."/>
            <person name="Lindquist E.A."/>
            <person name="Lipzen A."/>
            <person name="Lundell T."/>
            <person name="Morin E."/>
            <person name="Murat C."/>
            <person name="Riley R."/>
            <person name="Ohm R."/>
            <person name="Sun H."/>
            <person name="Tunlid A."/>
            <person name="Henrissat B."/>
            <person name="Grigoriev I.V."/>
            <person name="Hibbett D.S."/>
            <person name="Martin F."/>
        </authorList>
    </citation>
    <scope>NUCLEOTIDE SEQUENCE [LARGE SCALE GENOMIC DNA]</scope>
    <source>
        <strain evidence="19">MUT 4182</strain>
    </source>
</reference>
<gene>
    <name evidence="18" type="ORF">M407DRAFT_88962</name>
</gene>
<dbReference type="GO" id="GO:0000112">
    <property type="term" value="C:nucleotide-excision repair factor 3 complex"/>
    <property type="evidence" value="ECO:0007669"/>
    <property type="project" value="TreeGrafter"/>
</dbReference>
<dbReference type="SMART" id="SM00487">
    <property type="entry name" value="DEXDc"/>
    <property type="match status" value="1"/>
</dbReference>
<dbReference type="OrthoDB" id="10262986at2759"/>
<dbReference type="GO" id="GO:0006289">
    <property type="term" value="P:nucleotide-excision repair"/>
    <property type="evidence" value="ECO:0007669"/>
    <property type="project" value="InterPro"/>
</dbReference>
<evidence type="ECO:0000256" key="3">
    <source>
        <dbReference type="ARBA" id="ARBA00022741"/>
    </source>
</evidence>
<dbReference type="PANTHER" id="PTHR11274:SF0">
    <property type="entry name" value="GENERAL TRANSCRIPTION AND DNA REPAIR FACTOR IIH HELICASE SUBUNIT XPB"/>
    <property type="match status" value="1"/>
</dbReference>
<keyword evidence="6" id="KW-0347">Helicase</keyword>
<evidence type="ECO:0000256" key="14">
    <source>
        <dbReference type="ARBA" id="ARBA00048988"/>
    </source>
</evidence>
<keyword evidence="11" id="KW-0539">Nucleus</keyword>
<dbReference type="GO" id="GO:0005524">
    <property type="term" value="F:ATP binding"/>
    <property type="evidence" value="ECO:0007669"/>
    <property type="project" value="UniProtKB-KW"/>
</dbReference>
<evidence type="ECO:0000256" key="4">
    <source>
        <dbReference type="ARBA" id="ARBA00022763"/>
    </source>
</evidence>
<feature type="region of interest" description="Disordered" evidence="15">
    <location>
        <begin position="61"/>
        <end position="85"/>
    </location>
</feature>
<dbReference type="SUPFAM" id="SSF52540">
    <property type="entry name" value="P-loop containing nucleoside triphosphate hydrolases"/>
    <property type="match status" value="2"/>
</dbReference>
<evidence type="ECO:0000256" key="5">
    <source>
        <dbReference type="ARBA" id="ARBA00022801"/>
    </source>
</evidence>
<evidence type="ECO:0000256" key="6">
    <source>
        <dbReference type="ARBA" id="ARBA00022806"/>
    </source>
</evidence>
<keyword evidence="8" id="KW-0238">DNA-binding</keyword>
<organism evidence="18 19">
    <name type="scientific">Tulasnella calospora MUT 4182</name>
    <dbReference type="NCBI Taxonomy" id="1051891"/>
    <lineage>
        <taxon>Eukaryota</taxon>
        <taxon>Fungi</taxon>
        <taxon>Dikarya</taxon>
        <taxon>Basidiomycota</taxon>
        <taxon>Agaricomycotina</taxon>
        <taxon>Agaricomycetes</taxon>
        <taxon>Cantharellales</taxon>
        <taxon>Tulasnellaceae</taxon>
        <taxon>Tulasnella</taxon>
    </lineage>
</organism>
<dbReference type="InterPro" id="IPR014001">
    <property type="entry name" value="Helicase_ATP-bd"/>
</dbReference>
<dbReference type="Proteomes" id="UP000054248">
    <property type="component" value="Unassembled WGS sequence"/>
</dbReference>
<dbReference type="AlphaFoldDB" id="A0A0C3QNA3"/>
<dbReference type="GO" id="GO:0043138">
    <property type="term" value="F:3'-5' DNA helicase activity"/>
    <property type="evidence" value="ECO:0007669"/>
    <property type="project" value="UniProtKB-EC"/>
</dbReference>
<dbReference type="SMART" id="SM00490">
    <property type="entry name" value="HELICc"/>
    <property type="match status" value="1"/>
</dbReference>
<reference evidence="18 19" key="1">
    <citation type="submission" date="2014-04" db="EMBL/GenBank/DDBJ databases">
        <authorList>
            <consortium name="DOE Joint Genome Institute"/>
            <person name="Kuo A."/>
            <person name="Girlanda M."/>
            <person name="Perotto S."/>
            <person name="Kohler A."/>
            <person name="Nagy L.G."/>
            <person name="Floudas D."/>
            <person name="Copeland A."/>
            <person name="Barry K.W."/>
            <person name="Cichocki N."/>
            <person name="Veneault-Fourrey C."/>
            <person name="LaButti K."/>
            <person name="Lindquist E.A."/>
            <person name="Lipzen A."/>
            <person name="Lundell T."/>
            <person name="Morin E."/>
            <person name="Murat C."/>
            <person name="Sun H."/>
            <person name="Tunlid A."/>
            <person name="Henrissat B."/>
            <person name="Grigoriev I.V."/>
            <person name="Hibbett D.S."/>
            <person name="Martin F."/>
            <person name="Nordberg H.P."/>
            <person name="Cantor M.N."/>
            <person name="Hua S.X."/>
        </authorList>
    </citation>
    <scope>NUCLEOTIDE SEQUENCE [LARGE SCALE GENOMIC DNA]</scope>
    <source>
        <strain evidence="18 19">MUT 4182</strain>
    </source>
</reference>
<keyword evidence="19" id="KW-1185">Reference proteome</keyword>
<sequence length="874" mass="97752">MAQKRNVDDASFGDRPAKKPRSEVDEDFQPGSPHPDDHALIPRAATINLSALTRRLAYEKKDRNKPAAESVEQPAPGPSTTARPATIRIKKATKTDLVAHLFDKSDFSFMELKPDHASRPLWINPEDQTIILEGFSPIAEQAQDFLVAISEPVSRPAFMHEYKITTYSLYAAVSVGLETDDIISVLNRLSKIPVPEKIVQFIRECTVSYGKLKLVLKHNKYYVESTHPEVLQTLLKDPMVASARVVTDGTGQITTGPGGLLMTKPVQGLLANVSPQKSQTPLIGATTPMPGNTAGSIPAAKSTNQQADADLFTSVVGVDGDEVEEDDENVHSFEILDQKIDELKKRCIELDYPMLEEYDFRNDTINPNLDIDLKPITVIRPYQEKSLSKMFGNGRARSGIIVLPCGAGKTLVGITAACTIKKSCLVLCTSGVSVLQWRQQFLQWSNIHESKICVFTADQKEKFAGDAGIVVSTYSMVANTGNRSHESKKMMEFLTSREWGFVLLDEVHVVPAAMFRRVITTIKAHSKLGLTATLVREDDKIEDLNYMIGPKLYEANWMDLAAKGHIATVQCAEVWCPMSPEFYKEYLKEKSRDKMLLWCMNPNKFQSCQFLIDYHEQRGDKIIVFSDNVFALKAYARKLGKPFICGDTGQVERVRILQNFQHNPLTNTIFLSKVGDTSIDLPEATCLIQISSHFGSRRQEAQRLGRILRAKRRNDEGFNAFFYSLVSKDTQEMYYSTKRQQFLIDQGYSFKVITRLEGMERMPGLVFQTKSEQIELLGMILNATDDDRMLGSDVARGEGDLAGTVTSNSYRAPVIRTSGTLQNLSGGQHMSYIEKNKSQNKVLAANAKGMDRNKLFLNRDKESKARKKEAQKAA</sequence>
<dbReference type="GO" id="GO:0097550">
    <property type="term" value="C:transcription preinitiation complex"/>
    <property type="evidence" value="ECO:0007669"/>
    <property type="project" value="TreeGrafter"/>
</dbReference>
<dbReference type="PROSITE" id="PS51192">
    <property type="entry name" value="HELICASE_ATP_BIND_1"/>
    <property type="match status" value="1"/>
</dbReference>
<evidence type="ECO:0000256" key="9">
    <source>
        <dbReference type="ARBA" id="ARBA00023204"/>
    </source>
</evidence>
<evidence type="ECO:0000256" key="13">
    <source>
        <dbReference type="ARBA" id="ARBA00034808"/>
    </source>
</evidence>
<dbReference type="HOGENOM" id="CLU_008213_0_0_1"/>
<dbReference type="FunFam" id="3.40.50.300:FF:000077">
    <property type="entry name" value="Probable DNA repair helicase RAD25"/>
    <property type="match status" value="1"/>
</dbReference>
<dbReference type="InterPro" id="IPR001650">
    <property type="entry name" value="Helicase_C-like"/>
</dbReference>
<dbReference type="InterPro" id="IPR050615">
    <property type="entry name" value="ATP-dep_DNA_Helicase"/>
</dbReference>
<dbReference type="NCBIfam" id="TIGR00603">
    <property type="entry name" value="rad25"/>
    <property type="match status" value="1"/>
</dbReference>